<proteinExistence type="inferred from homology"/>
<sequence>MHVIATEIEDVKIIEPEVFGDLRGFFMESFNARRFAEATGVDLPFVQDNHSRSQHGVLRGLHYQIRQPQGKLVRVVRGAVFDVAVDMRRRSSTFGAWVGVELTEDNNRQLWVPPGFAHGFLVLSASADFLYKTTDYYAPEHERSVLWNDPDIGIEWPLQGEPLLSAKDRAGVPLKDAEVFA</sequence>
<comment type="subunit">
    <text evidence="7">Homodimer.</text>
</comment>
<dbReference type="Proteomes" id="UP000501991">
    <property type="component" value="Chromosome"/>
</dbReference>
<dbReference type="InterPro" id="IPR011051">
    <property type="entry name" value="RmlC_Cupin_sf"/>
</dbReference>
<dbReference type="NCBIfam" id="TIGR01221">
    <property type="entry name" value="rmlC"/>
    <property type="match status" value="1"/>
</dbReference>
<name>A0A6C1B1T6_9RHOO</name>
<dbReference type="PANTHER" id="PTHR21047:SF2">
    <property type="entry name" value="THYMIDINE DIPHOSPHO-4-KETO-RHAMNOSE 3,5-EPIMERASE"/>
    <property type="match status" value="1"/>
</dbReference>
<dbReference type="SUPFAM" id="SSF51182">
    <property type="entry name" value="RmlC-like cupins"/>
    <property type="match status" value="1"/>
</dbReference>
<dbReference type="GO" id="GO:0008830">
    <property type="term" value="F:dTDP-4-dehydrorhamnose 3,5-epimerase activity"/>
    <property type="evidence" value="ECO:0007669"/>
    <property type="project" value="UniProtKB-UniRule"/>
</dbReference>
<keyword evidence="9" id="KW-1185">Reference proteome</keyword>
<protein>
    <recommendedName>
        <fullName evidence="4 7">dTDP-4-dehydrorhamnose 3,5-epimerase</fullName>
        <ecNumber evidence="3 7">5.1.3.13</ecNumber>
    </recommendedName>
    <alternativeName>
        <fullName evidence="7">Thymidine diphospho-4-keto-rhamnose 3,5-epimerase</fullName>
    </alternativeName>
</protein>
<evidence type="ECO:0000313" key="9">
    <source>
        <dbReference type="Proteomes" id="UP000501991"/>
    </source>
</evidence>
<dbReference type="RefSeq" id="WP_173763946.1">
    <property type="nucleotide sequence ID" value="NZ_CP048836.1"/>
</dbReference>
<organism evidence="8 9">
    <name type="scientific">Nitrogeniibacter mangrovi</name>
    <dbReference type="NCBI Taxonomy" id="2016596"/>
    <lineage>
        <taxon>Bacteria</taxon>
        <taxon>Pseudomonadati</taxon>
        <taxon>Pseudomonadota</taxon>
        <taxon>Betaproteobacteria</taxon>
        <taxon>Rhodocyclales</taxon>
        <taxon>Zoogloeaceae</taxon>
        <taxon>Nitrogeniibacter</taxon>
    </lineage>
</organism>
<feature type="active site" description="Proton donor" evidence="5">
    <location>
        <position position="131"/>
    </location>
</feature>
<comment type="similarity">
    <text evidence="7">Belongs to the dTDP-4-dehydrorhamnose 3,5-epimerase family.</text>
</comment>
<evidence type="ECO:0000256" key="2">
    <source>
        <dbReference type="ARBA" id="ARBA00001997"/>
    </source>
</evidence>
<comment type="function">
    <text evidence="2 7">Catalyzes the epimerization of the C3' and C5'positions of dTDP-6-deoxy-D-xylo-4-hexulose, forming dTDP-6-deoxy-L-lyxo-4-hexulose.</text>
</comment>
<feature type="site" description="Participates in a stacking interaction with the thymidine ring of dTDP-4-oxo-6-deoxyglucose" evidence="6">
    <location>
        <position position="137"/>
    </location>
</feature>
<feature type="active site" description="Proton acceptor" evidence="5">
    <location>
        <position position="62"/>
    </location>
</feature>
<dbReference type="AlphaFoldDB" id="A0A6C1B1T6"/>
<dbReference type="Gene3D" id="2.60.120.10">
    <property type="entry name" value="Jelly Rolls"/>
    <property type="match status" value="1"/>
</dbReference>
<dbReference type="EMBL" id="CP048836">
    <property type="protein sequence ID" value="QID16778.1"/>
    <property type="molecule type" value="Genomic_DNA"/>
</dbReference>
<dbReference type="InterPro" id="IPR000888">
    <property type="entry name" value="RmlC-like"/>
</dbReference>
<gene>
    <name evidence="8" type="primary">rfbC</name>
    <name evidence="8" type="ORF">G3580_03485</name>
</gene>
<evidence type="ECO:0000256" key="3">
    <source>
        <dbReference type="ARBA" id="ARBA00012098"/>
    </source>
</evidence>
<evidence type="ECO:0000256" key="6">
    <source>
        <dbReference type="PIRSR" id="PIRSR600888-3"/>
    </source>
</evidence>
<reference evidence="8 9" key="1">
    <citation type="submission" date="2020-02" db="EMBL/GenBank/DDBJ databases">
        <title>Nitrogenibacter mangrovi gen. nov., sp. nov. isolated from mangrove sediment, a denitrifying betaproteobacterium.</title>
        <authorList>
            <person name="Liao H."/>
            <person name="Tian Y."/>
        </authorList>
    </citation>
    <scope>NUCLEOTIDE SEQUENCE [LARGE SCALE GENOMIC DNA]</scope>
    <source>
        <strain evidence="8 9">M9-3-2</strain>
    </source>
</reference>
<comment type="catalytic activity">
    <reaction evidence="1 7">
        <text>dTDP-4-dehydro-6-deoxy-alpha-D-glucose = dTDP-4-dehydro-beta-L-rhamnose</text>
        <dbReference type="Rhea" id="RHEA:16969"/>
        <dbReference type="ChEBI" id="CHEBI:57649"/>
        <dbReference type="ChEBI" id="CHEBI:62830"/>
        <dbReference type="EC" id="5.1.3.13"/>
    </reaction>
</comment>
<keyword evidence="7 8" id="KW-0413">Isomerase</keyword>
<accession>A0A6C1B1T6</accession>
<dbReference type="CDD" id="cd00438">
    <property type="entry name" value="cupin_RmlC"/>
    <property type="match status" value="1"/>
</dbReference>
<comment type="pathway">
    <text evidence="7">Carbohydrate biosynthesis; dTDP-L-rhamnose biosynthesis.</text>
</comment>
<dbReference type="GO" id="GO:0000271">
    <property type="term" value="P:polysaccharide biosynthetic process"/>
    <property type="evidence" value="ECO:0007669"/>
    <property type="project" value="TreeGrafter"/>
</dbReference>
<dbReference type="InterPro" id="IPR014710">
    <property type="entry name" value="RmlC-like_jellyroll"/>
</dbReference>
<evidence type="ECO:0000256" key="7">
    <source>
        <dbReference type="RuleBase" id="RU364069"/>
    </source>
</evidence>
<dbReference type="GO" id="GO:0019305">
    <property type="term" value="P:dTDP-rhamnose biosynthetic process"/>
    <property type="evidence" value="ECO:0007669"/>
    <property type="project" value="UniProtKB-UniRule"/>
</dbReference>
<evidence type="ECO:0000313" key="8">
    <source>
        <dbReference type="EMBL" id="QID16778.1"/>
    </source>
</evidence>
<dbReference type="PANTHER" id="PTHR21047">
    <property type="entry name" value="DTDP-6-DEOXY-D-GLUCOSE-3,5 EPIMERASE"/>
    <property type="match status" value="1"/>
</dbReference>
<evidence type="ECO:0000256" key="5">
    <source>
        <dbReference type="PIRSR" id="PIRSR600888-1"/>
    </source>
</evidence>
<dbReference type="EC" id="5.1.3.13" evidence="3 7"/>
<evidence type="ECO:0000256" key="4">
    <source>
        <dbReference type="ARBA" id="ARBA00019595"/>
    </source>
</evidence>
<dbReference type="UniPathway" id="UPA00124"/>
<dbReference type="Pfam" id="PF00908">
    <property type="entry name" value="dTDP_sugar_isom"/>
    <property type="match status" value="1"/>
</dbReference>
<dbReference type="KEGG" id="azq:G3580_03485"/>
<evidence type="ECO:0000256" key="1">
    <source>
        <dbReference type="ARBA" id="ARBA00001298"/>
    </source>
</evidence>
<dbReference type="GO" id="GO:0005829">
    <property type="term" value="C:cytosol"/>
    <property type="evidence" value="ECO:0007669"/>
    <property type="project" value="TreeGrafter"/>
</dbReference>